<proteinExistence type="predicted"/>
<accession>A0A1M5EID5</accession>
<dbReference type="Proteomes" id="UP000184147">
    <property type="component" value="Unassembled WGS sequence"/>
</dbReference>
<organism evidence="2 3">
    <name type="scientific">Flavobacterium fontis</name>
    <dbReference type="NCBI Taxonomy" id="1124188"/>
    <lineage>
        <taxon>Bacteria</taxon>
        <taxon>Pseudomonadati</taxon>
        <taxon>Bacteroidota</taxon>
        <taxon>Flavobacteriia</taxon>
        <taxon>Flavobacteriales</taxon>
        <taxon>Flavobacteriaceae</taxon>
        <taxon>Flavobacterium</taxon>
    </lineage>
</organism>
<dbReference type="InterPro" id="IPR009057">
    <property type="entry name" value="Homeodomain-like_sf"/>
</dbReference>
<reference evidence="2 3" key="1">
    <citation type="submission" date="2016-11" db="EMBL/GenBank/DDBJ databases">
        <authorList>
            <person name="Jaros S."/>
            <person name="Januszkiewicz K."/>
            <person name="Wedrychowicz H."/>
        </authorList>
    </citation>
    <scope>NUCLEOTIDE SEQUENCE [LARGE SCALE GENOMIC DNA]</scope>
    <source>
        <strain evidence="2 3">DSM 25660</strain>
    </source>
</reference>
<dbReference type="Gene3D" id="1.10.357.10">
    <property type="entry name" value="Tetracycline Repressor, domain 2"/>
    <property type="match status" value="1"/>
</dbReference>
<evidence type="ECO:0000259" key="1">
    <source>
        <dbReference type="Pfam" id="PF17931"/>
    </source>
</evidence>
<sequence>METTTPKKGRKKIVDDQSIISLFMDSVLKNDAEPKNVYLFCHEAGLKESDFYIHFGSIEALKEAIWTQFFEHAVATMQKDEAYNSFVDRDKLLTLYFTLFELLSLNRSYVLFQLEGHKQGLKNLKSLRGMRNHFKDFIVDNVQFTQDTAWNEKWAKISKSVTAEAAWVNFLVILKFWIEDTSKGFEKTDILIEKTVNTAFDLMQTQPLERVIDLGKFLWKENHK</sequence>
<dbReference type="EMBL" id="FQVQ01000019">
    <property type="protein sequence ID" value="SHF78999.1"/>
    <property type="molecule type" value="Genomic_DNA"/>
</dbReference>
<dbReference type="OrthoDB" id="977687at2"/>
<protein>
    <recommendedName>
        <fullName evidence="1">Tetracyclin repressor-like C-terminal domain-containing protein</fullName>
    </recommendedName>
</protein>
<dbReference type="SUPFAM" id="SSF46689">
    <property type="entry name" value="Homeodomain-like"/>
    <property type="match status" value="1"/>
</dbReference>
<name>A0A1M5EID5_9FLAO</name>
<dbReference type="RefSeq" id="WP_073365226.1">
    <property type="nucleotide sequence ID" value="NZ_FQVQ01000019.1"/>
</dbReference>
<dbReference type="SUPFAM" id="SSF48498">
    <property type="entry name" value="Tetracyclin repressor-like, C-terminal domain"/>
    <property type="match status" value="1"/>
</dbReference>
<gene>
    <name evidence="2" type="ORF">SAMN05444377_11954</name>
</gene>
<feature type="domain" description="Tetracyclin repressor-like C-terminal" evidence="1">
    <location>
        <begin position="91"/>
        <end position="218"/>
    </location>
</feature>
<dbReference type="InterPro" id="IPR036271">
    <property type="entry name" value="Tet_transcr_reg_TetR-rel_C_sf"/>
</dbReference>
<dbReference type="STRING" id="1124188.SAMN05444377_11954"/>
<evidence type="ECO:0000313" key="3">
    <source>
        <dbReference type="Proteomes" id="UP000184147"/>
    </source>
</evidence>
<evidence type="ECO:0000313" key="2">
    <source>
        <dbReference type="EMBL" id="SHF78999.1"/>
    </source>
</evidence>
<dbReference type="InterPro" id="IPR041673">
    <property type="entry name" value="TetR_C_23"/>
</dbReference>
<dbReference type="AlphaFoldDB" id="A0A1M5EID5"/>
<dbReference type="Pfam" id="PF17931">
    <property type="entry name" value="TetR_C_23"/>
    <property type="match status" value="1"/>
</dbReference>
<keyword evidence="3" id="KW-1185">Reference proteome</keyword>